<accession>A0A6L5XNW7</accession>
<dbReference type="EMBL" id="VUMH01000014">
    <property type="protein sequence ID" value="MSS28822.1"/>
    <property type="molecule type" value="Genomic_DNA"/>
</dbReference>
<organism evidence="1 2">
    <name type="scientific">Desulfovibrio porci</name>
    <dbReference type="NCBI Taxonomy" id="2605782"/>
    <lineage>
        <taxon>Bacteria</taxon>
        <taxon>Pseudomonadati</taxon>
        <taxon>Thermodesulfobacteriota</taxon>
        <taxon>Desulfovibrionia</taxon>
        <taxon>Desulfovibrionales</taxon>
        <taxon>Desulfovibrionaceae</taxon>
        <taxon>Desulfovibrio</taxon>
    </lineage>
</organism>
<reference evidence="1 2" key="1">
    <citation type="submission" date="2019-09" db="EMBL/GenBank/DDBJ databases">
        <title>In-depth cultivation of the pig gut microbiome towards novel bacterial diversity and tailored functional studies.</title>
        <authorList>
            <person name="Wylensek D."/>
            <person name="Hitch T.C.A."/>
            <person name="Clavel T."/>
        </authorList>
    </citation>
    <scope>NUCLEOTIDE SEQUENCE [LARGE SCALE GENOMIC DNA]</scope>
    <source>
        <strain evidence="1 2">PG-178-WT-4</strain>
    </source>
</reference>
<dbReference type="AlphaFoldDB" id="A0A6L5XNW7"/>
<comment type="caution">
    <text evidence="1">The sequence shown here is derived from an EMBL/GenBank/DDBJ whole genome shotgun (WGS) entry which is preliminary data.</text>
</comment>
<protein>
    <submittedName>
        <fullName evidence="1">Thioredoxin</fullName>
    </submittedName>
</protein>
<gene>
    <name evidence="1" type="ORF">FYJ44_12455</name>
</gene>
<dbReference type="RefSeq" id="WP_154512608.1">
    <property type="nucleotide sequence ID" value="NZ_VUMH01000014.1"/>
</dbReference>
<proteinExistence type="predicted"/>
<keyword evidence="2" id="KW-1185">Reference proteome</keyword>
<evidence type="ECO:0000313" key="2">
    <source>
        <dbReference type="Proteomes" id="UP000477488"/>
    </source>
</evidence>
<name>A0A6L5XNW7_9BACT</name>
<sequence length="209" mass="23565">MEVTLGALLIAFLLFLYLETKRRSARLQNLIAEEKAGIAEASRMTASIGVFSPDAQTTVIIGASEEYGAFYYRMLRQSKVINRSKINLANIARVDLLINGRPYDFDCDSEQPTTSLRATELCGKILGFFSPGELKTIQRAAIRIAFVSEIGSEKTLEITSLRTGDERHRFQRVQLLKNAIWWVAFLNMASRQARHMRARLEEEGDGEDS</sequence>
<dbReference type="Proteomes" id="UP000477488">
    <property type="component" value="Unassembled WGS sequence"/>
</dbReference>
<evidence type="ECO:0000313" key="1">
    <source>
        <dbReference type="EMBL" id="MSS28822.1"/>
    </source>
</evidence>